<dbReference type="PANTHER" id="PTHR24322">
    <property type="entry name" value="PKSB"/>
    <property type="match status" value="1"/>
</dbReference>
<dbReference type="STRING" id="112413.SAMN05421854_101522"/>
<dbReference type="RefSeq" id="WP_093572095.1">
    <property type="nucleotide sequence ID" value="NZ_FOWC01000001.1"/>
</dbReference>
<dbReference type="PRINTS" id="PR00080">
    <property type="entry name" value="SDRFAMILY"/>
</dbReference>
<gene>
    <name evidence="5" type="ORF">SAMN05421854_101522</name>
</gene>
<sequence>MTYPRIDLDGASVAITGGGAGIGRAVAKLFASKGAHVAIGDLNQAAAEEAAALVGGTAHHLDVADRDSFASFVAATEKAHGPLHVLVNNAGLMPNGGFLELADATDRLQIDVNLGGVLSGMKLVLPGMVERGFGHVVNVASLAGKFPVKGLAVYNATKFAVVGLTAATRLEFADAGVSLTAVLPSAVDTALASGLDLRPIPKVQPEDVARAVVDSVHNRRAEIAVPGYVGLLATAARVTPEPVLNRIRRLVRDDRALHSDRPERSEYRANLEAQQGTRR</sequence>
<dbReference type="Gene3D" id="3.40.50.720">
    <property type="entry name" value="NAD(P)-binding Rossmann-like Domain"/>
    <property type="match status" value="1"/>
</dbReference>
<protein>
    <submittedName>
        <fullName evidence="5">Short-chain dehydrogenase</fullName>
    </submittedName>
</protein>
<dbReference type="InterPro" id="IPR020904">
    <property type="entry name" value="Sc_DH/Rdtase_CS"/>
</dbReference>
<organism evidence="5 6">
    <name type="scientific">Amycolatopsis rubida</name>
    <dbReference type="NCBI Taxonomy" id="112413"/>
    <lineage>
        <taxon>Bacteria</taxon>
        <taxon>Bacillati</taxon>
        <taxon>Actinomycetota</taxon>
        <taxon>Actinomycetes</taxon>
        <taxon>Pseudonocardiales</taxon>
        <taxon>Pseudonocardiaceae</taxon>
        <taxon>Amycolatopsis</taxon>
    </lineage>
</organism>
<dbReference type="OrthoDB" id="9775296at2"/>
<proteinExistence type="inferred from homology"/>
<dbReference type="InterPro" id="IPR036291">
    <property type="entry name" value="NAD(P)-bd_dom_sf"/>
</dbReference>
<comment type="similarity">
    <text evidence="1 3">Belongs to the short-chain dehydrogenases/reductases (SDR) family.</text>
</comment>
<evidence type="ECO:0000256" key="4">
    <source>
        <dbReference type="SAM" id="MobiDB-lite"/>
    </source>
</evidence>
<reference evidence="5 6" key="1">
    <citation type="submission" date="2016-10" db="EMBL/GenBank/DDBJ databases">
        <authorList>
            <person name="de Groot N.N."/>
        </authorList>
    </citation>
    <scope>NUCLEOTIDE SEQUENCE [LARGE SCALE GENOMIC DNA]</scope>
    <source>
        <strain evidence="5 6">DSM 44637</strain>
    </source>
</reference>
<evidence type="ECO:0000313" key="6">
    <source>
        <dbReference type="Proteomes" id="UP000199137"/>
    </source>
</evidence>
<dbReference type="AlphaFoldDB" id="A0A1I5E752"/>
<dbReference type="InterPro" id="IPR002347">
    <property type="entry name" value="SDR_fam"/>
</dbReference>
<feature type="region of interest" description="Disordered" evidence="4">
    <location>
        <begin position="259"/>
        <end position="279"/>
    </location>
</feature>
<dbReference type="PRINTS" id="PR00081">
    <property type="entry name" value="GDHRDH"/>
</dbReference>
<evidence type="ECO:0000256" key="1">
    <source>
        <dbReference type="ARBA" id="ARBA00006484"/>
    </source>
</evidence>
<evidence type="ECO:0000256" key="2">
    <source>
        <dbReference type="ARBA" id="ARBA00023002"/>
    </source>
</evidence>
<feature type="compositionally biased region" description="Basic and acidic residues" evidence="4">
    <location>
        <begin position="259"/>
        <end position="269"/>
    </location>
</feature>
<dbReference type="PROSITE" id="PS00061">
    <property type="entry name" value="ADH_SHORT"/>
    <property type="match status" value="1"/>
</dbReference>
<dbReference type="GO" id="GO:0016616">
    <property type="term" value="F:oxidoreductase activity, acting on the CH-OH group of donors, NAD or NADP as acceptor"/>
    <property type="evidence" value="ECO:0007669"/>
    <property type="project" value="TreeGrafter"/>
</dbReference>
<dbReference type="NCBIfam" id="NF005878">
    <property type="entry name" value="PRK07825.1"/>
    <property type="match status" value="1"/>
</dbReference>
<dbReference type="EMBL" id="FOWC01000001">
    <property type="protein sequence ID" value="SFO07143.1"/>
    <property type="molecule type" value="Genomic_DNA"/>
</dbReference>
<dbReference type="Pfam" id="PF00106">
    <property type="entry name" value="adh_short"/>
    <property type="match status" value="1"/>
</dbReference>
<evidence type="ECO:0000313" key="5">
    <source>
        <dbReference type="EMBL" id="SFO07143.1"/>
    </source>
</evidence>
<dbReference type="CDD" id="cd05233">
    <property type="entry name" value="SDR_c"/>
    <property type="match status" value="1"/>
</dbReference>
<dbReference type="Proteomes" id="UP000199137">
    <property type="component" value="Unassembled WGS sequence"/>
</dbReference>
<keyword evidence="2" id="KW-0560">Oxidoreductase</keyword>
<accession>A0A1I5E752</accession>
<evidence type="ECO:0000256" key="3">
    <source>
        <dbReference type="RuleBase" id="RU000363"/>
    </source>
</evidence>
<dbReference type="PANTHER" id="PTHR24322:SF736">
    <property type="entry name" value="RETINOL DEHYDROGENASE 10"/>
    <property type="match status" value="1"/>
</dbReference>
<dbReference type="SUPFAM" id="SSF51735">
    <property type="entry name" value="NAD(P)-binding Rossmann-fold domains"/>
    <property type="match status" value="1"/>
</dbReference>
<name>A0A1I5E752_9PSEU</name>